<dbReference type="OrthoDB" id="3948083at2"/>
<dbReference type="InterPro" id="IPR052026">
    <property type="entry name" value="ExeA_AAA_ATPase_DNA-bind"/>
</dbReference>
<gene>
    <name evidence="1" type="ORF">CLV43_10951</name>
</gene>
<evidence type="ECO:0000313" key="2">
    <source>
        <dbReference type="Proteomes" id="UP000239494"/>
    </source>
</evidence>
<dbReference type="PANTHER" id="PTHR35894:SF1">
    <property type="entry name" value="PHOSPHORIBULOKINASE _ URIDINE KINASE FAMILY"/>
    <property type="match status" value="1"/>
</dbReference>
<proteinExistence type="predicted"/>
<dbReference type="EMBL" id="PVTF01000009">
    <property type="protein sequence ID" value="PRY37831.1"/>
    <property type="molecule type" value="Genomic_DNA"/>
</dbReference>
<comment type="caution">
    <text evidence="1">The sequence shown here is derived from an EMBL/GenBank/DDBJ whole genome shotgun (WGS) entry which is preliminary data.</text>
</comment>
<evidence type="ECO:0000313" key="1">
    <source>
        <dbReference type="EMBL" id="PRY37831.1"/>
    </source>
</evidence>
<dbReference type="RefSeq" id="WP_106190744.1">
    <property type="nucleotide sequence ID" value="NZ_PVTF01000009.1"/>
</dbReference>
<organism evidence="1 2">
    <name type="scientific">Umezawaea tangerina</name>
    <dbReference type="NCBI Taxonomy" id="84725"/>
    <lineage>
        <taxon>Bacteria</taxon>
        <taxon>Bacillati</taxon>
        <taxon>Actinomycetota</taxon>
        <taxon>Actinomycetes</taxon>
        <taxon>Pseudonocardiales</taxon>
        <taxon>Pseudonocardiaceae</taxon>
        <taxon>Umezawaea</taxon>
    </lineage>
</organism>
<dbReference type="InterPro" id="IPR027417">
    <property type="entry name" value="P-loop_NTPase"/>
</dbReference>
<reference evidence="1 2" key="1">
    <citation type="submission" date="2018-03" db="EMBL/GenBank/DDBJ databases">
        <title>Genomic Encyclopedia of Archaeal and Bacterial Type Strains, Phase II (KMG-II): from individual species to whole genera.</title>
        <authorList>
            <person name="Goeker M."/>
        </authorList>
    </citation>
    <scope>NUCLEOTIDE SEQUENCE [LARGE SCALE GENOMIC DNA]</scope>
    <source>
        <strain evidence="1 2">DSM 44720</strain>
    </source>
</reference>
<dbReference type="PANTHER" id="PTHR35894">
    <property type="entry name" value="GENERAL SECRETION PATHWAY PROTEIN A-RELATED"/>
    <property type="match status" value="1"/>
</dbReference>
<dbReference type="Proteomes" id="UP000239494">
    <property type="component" value="Unassembled WGS sequence"/>
</dbReference>
<accession>A0A2T0SWN5</accession>
<protein>
    <submittedName>
        <fullName evidence="1">Type II secretory pathway predicted ATPase ExeA</fullName>
    </submittedName>
</protein>
<keyword evidence="2" id="KW-1185">Reference proteome</keyword>
<sequence>MSSPDFRENPFSMKAAARYKDREPITIETTAFRKAFAQLSRYLAARPSVPAENGRNGKVVAIVGDYGAGKTHLGVELQLRAETILRDKTQSVYVEANADGFLGIYLEFIGRLGLPGVRSRVEDYYADIVADKLHEADFGADLVRRVRAKEDDAATAVANFGLVESTLLIQAQDELKSACEHTGFGIALPLLLRKGFDEAVWSWLCGAPPGESLRDRGIHAVIDNEVSAMEALGAFALLYGRKQRKFVLVVDELEKTLPTGDARQDQVMNALRKLFETIGAADAMLVLIGLPEFLQSLTRAVRDRLAEEIGMSALVPTDVADFIMTAQALRFGDRRLAPFTAESVQQLVAVTAGNPRKIRRHCHQLYDEIGGEGRAITAESVIDLVRGQTQRSGSIEVRAAVQQVVEDIGLDFRTQTYRRADSEVEHDFIMTVDGRKCAVLTTSSILVEQDIGEVERRARRIRSELGFAELVVVVNGLLKEDVAQTFRDQLVTEPLVFVADNFVDELKTRLTAVVGRIRESVAGEPWTPAYRMLQQLDSQMFTLYGHVGAVQDGLTSVDHRVGQMQRFMAVELREMLRAPAADAEGQAVALPARVERRFRAILELLEPMADLAGLVRGAFAADANAGGGDSRLVTWLRDHRDQRPVITAVVVFEVVRVFHDEVLAWYSQQPAERGLSRLEELCRSFDSCIEYLPLPTQGQLLVDAPNPRVQDGGWRNPGLDQMIRNLAENVARELEEAVREDSDLEDGS</sequence>
<name>A0A2T0SWN5_9PSEU</name>
<dbReference type="AlphaFoldDB" id="A0A2T0SWN5"/>
<dbReference type="SUPFAM" id="SSF52540">
    <property type="entry name" value="P-loop containing nucleoside triphosphate hydrolases"/>
    <property type="match status" value="1"/>
</dbReference>